<dbReference type="AlphaFoldDB" id="A0A438ID17"/>
<evidence type="ECO:0000313" key="2">
    <source>
        <dbReference type="EMBL" id="RVW94601.1"/>
    </source>
</evidence>
<organism evidence="2 3">
    <name type="scientific">Vitis vinifera</name>
    <name type="common">Grape</name>
    <dbReference type="NCBI Taxonomy" id="29760"/>
    <lineage>
        <taxon>Eukaryota</taxon>
        <taxon>Viridiplantae</taxon>
        <taxon>Streptophyta</taxon>
        <taxon>Embryophyta</taxon>
        <taxon>Tracheophyta</taxon>
        <taxon>Spermatophyta</taxon>
        <taxon>Magnoliopsida</taxon>
        <taxon>eudicotyledons</taxon>
        <taxon>Gunneridae</taxon>
        <taxon>Pentapetalae</taxon>
        <taxon>rosids</taxon>
        <taxon>Vitales</taxon>
        <taxon>Vitaceae</taxon>
        <taxon>Viteae</taxon>
        <taxon>Vitis</taxon>
    </lineage>
</organism>
<accession>A0A438ID17</accession>
<gene>
    <name evidence="2" type="ORF">CK203_030846</name>
</gene>
<evidence type="ECO:0000313" key="3">
    <source>
        <dbReference type="Proteomes" id="UP000288805"/>
    </source>
</evidence>
<comment type="caution">
    <text evidence="2">The sequence shown here is derived from an EMBL/GenBank/DDBJ whole genome shotgun (WGS) entry which is preliminary data.</text>
</comment>
<dbReference type="Proteomes" id="UP000288805">
    <property type="component" value="Unassembled WGS sequence"/>
</dbReference>
<name>A0A438ID17_VITVI</name>
<protein>
    <submittedName>
        <fullName evidence="2">Uncharacterized protein</fullName>
    </submittedName>
</protein>
<sequence>MYKYIGDILVEEDLEDKNCMLQDSVALLTAGKSFYDVLGEPFLPQPDSPQSIGLNIESPDDNPVTSSSSSSSNSDATANSFVESDWAGQFEASYLQTPLVNQGEPIY</sequence>
<feature type="compositionally biased region" description="Low complexity" evidence="1">
    <location>
        <begin position="61"/>
        <end position="78"/>
    </location>
</feature>
<reference evidence="2 3" key="1">
    <citation type="journal article" date="2018" name="PLoS Genet.">
        <title>Population sequencing reveals clonal diversity and ancestral inbreeding in the grapevine cultivar Chardonnay.</title>
        <authorList>
            <person name="Roach M.J."/>
            <person name="Johnson D.L."/>
            <person name="Bohlmann J."/>
            <person name="van Vuuren H.J."/>
            <person name="Jones S.J."/>
            <person name="Pretorius I.S."/>
            <person name="Schmidt S.A."/>
            <person name="Borneman A.R."/>
        </authorList>
    </citation>
    <scope>NUCLEOTIDE SEQUENCE [LARGE SCALE GENOMIC DNA]</scope>
    <source>
        <strain evidence="3">cv. Chardonnay</strain>
        <tissue evidence="2">Leaf</tissue>
    </source>
</reference>
<feature type="region of interest" description="Disordered" evidence="1">
    <location>
        <begin position="41"/>
        <end position="78"/>
    </location>
</feature>
<proteinExistence type="predicted"/>
<evidence type="ECO:0000256" key="1">
    <source>
        <dbReference type="SAM" id="MobiDB-lite"/>
    </source>
</evidence>
<dbReference type="EMBL" id="QGNW01000120">
    <property type="protein sequence ID" value="RVW94601.1"/>
    <property type="molecule type" value="Genomic_DNA"/>
</dbReference>